<keyword evidence="5 8" id="KW-0808">Transferase</keyword>
<dbReference type="Proteomes" id="UP001597295">
    <property type="component" value="Unassembled WGS sequence"/>
</dbReference>
<evidence type="ECO:0000256" key="7">
    <source>
        <dbReference type="ARBA" id="ARBA00049183"/>
    </source>
</evidence>
<evidence type="ECO:0000256" key="8">
    <source>
        <dbReference type="RuleBase" id="RU365103"/>
    </source>
</evidence>
<sequence length="394" mass="42999">MRKRKGKEHPQRWKERLGFDASKTPTGKLAWIHAASVGESLSILPLLKKLQETYPEWRFLLTTGTLSSAKIMAERLPPDVLHRFVPVDIPGAVNRFFNHWTPDAAIFVEEEIWPGLVLELRARRIPAALVNARLSPRSGARWRRMSWLARMLFDCFQPILAQSEADVARFKALGLVGIEMRGNLKYASAPLPVDEAVLAELQGQVGDRPVLVAASLHPGEETQIAEAHRQLAARHPDLLTILVPKHPARGAEWSDALGGIALRSRRDPLPPGGLYIADTIGELGLWYRLASAAFVGGSLIPFGGQNPLEPTRFGVPTFVGPYTGNFEDMVSALADQKRLQSVSDAAGLADGVASSLGQTRLPVSAEDGARIIAEVAAGLAPIFAPDAREVYFRS</sequence>
<reference evidence="11" key="1">
    <citation type="journal article" date="2019" name="Int. J. Syst. Evol. Microbiol.">
        <title>The Global Catalogue of Microorganisms (GCM) 10K type strain sequencing project: providing services to taxonomists for standard genome sequencing and annotation.</title>
        <authorList>
            <consortium name="The Broad Institute Genomics Platform"/>
            <consortium name="The Broad Institute Genome Sequencing Center for Infectious Disease"/>
            <person name="Wu L."/>
            <person name="Ma J."/>
        </authorList>
    </citation>
    <scope>NUCLEOTIDE SEQUENCE [LARGE SCALE GENOMIC DNA]</scope>
    <source>
        <strain evidence="11">CGMCC 1.19062</strain>
    </source>
</reference>
<evidence type="ECO:0000256" key="6">
    <source>
        <dbReference type="ARBA" id="ARBA00031445"/>
    </source>
</evidence>
<dbReference type="InterPro" id="IPR038107">
    <property type="entry name" value="Glycos_transf_N_sf"/>
</dbReference>
<dbReference type="InterPro" id="IPR039901">
    <property type="entry name" value="Kdotransferase"/>
</dbReference>
<dbReference type="Gene3D" id="3.40.50.2000">
    <property type="entry name" value="Glycogen Phosphorylase B"/>
    <property type="match status" value="1"/>
</dbReference>
<comment type="caution">
    <text evidence="10">The sequence shown here is derived from an EMBL/GenBank/DDBJ whole genome shotgun (WGS) entry which is preliminary data.</text>
</comment>
<dbReference type="PANTHER" id="PTHR42755">
    <property type="entry name" value="3-DEOXY-MANNO-OCTULOSONATE CYTIDYLYLTRANSFERASE"/>
    <property type="match status" value="1"/>
</dbReference>
<feature type="domain" description="3-deoxy-D-manno-octulosonic-acid transferase N-terminal" evidence="9">
    <location>
        <begin position="11"/>
        <end position="187"/>
    </location>
</feature>
<accession>A0ABW5DUW4</accession>
<name>A0ABW5DUW4_9PROT</name>
<dbReference type="SUPFAM" id="SSF53756">
    <property type="entry name" value="UDP-Glycosyltransferase/glycogen phosphorylase"/>
    <property type="match status" value="1"/>
</dbReference>
<evidence type="ECO:0000256" key="2">
    <source>
        <dbReference type="ARBA" id="ARBA00004713"/>
    </source>
</evidence>
<dbReference type="Pfam" id="PF04413">
    <property type="entry name" value="Glycos_transf_N"/>
    <property type="match status" value="1"/>
</dbReference>
<comment type="similarity">
    <text evidence="8">Belongs to the glycosyltransferase group 1 family.</text>
</comment>
<comment type="function">
    <text evidence="1 8">Involved in lipopolysaccharide (LPS) biosynthesis. Catalyzes the transfer of 3-deoxy-D-manno-octulosonate (Kdo) residue(s) from CMP-Kdo to lipid IV(A), the tetraacyldisaccharide-1,4'-bisphosphate precursor of lipid A.</text>
</comment>
<comment type="subcellular location">
    <subcellularLocation>
        <location evidence="8">Cell membrane</location>
    </subcellularLocation>
</comment>
<organism evidence="10 11">
    <name type="scientific">Lacibacterium aquatile</name>
    <dbReference type="NCBI Taxonomy" id="1168082"/>
    <lineage>
        <taxon>Bacteria</taxon>
        <taxon>Pseudomonadati</taxon>
        <taxon>Pseudomonadota</taxon>
        <taxon>Alphaproteobacteria</taxon>
        <taxon>Rhodospirillales</taxon>
        <taxon>Rhodospirillaceae</taxon>
    </lineage>
</organism>
<proteinExistence type="inferred from homology"/>
<dbReference type="GO" id="GO:0016740">
    <property type="term" value="F:transferase activity"/>
    <property type="evidence" value="ECO:0007669"/>
    <property type="project" value="UniProtKB-KW"/>
</dbReference>
<dbReference type="EMBL" id="JBHUIP010000014">
    <property type="protein sequence ID" value="MFD2264872.1"/>
    <property type="molecule type" value="Genomic_DNA"/>
</dbReference>
<dbReference type="Gene3D" id="3.40.50.11720">
    <property type="entry name" value="3-Deoxy-D-manno-octulosonic-acid transferase, N-terminal domain"/>
    <property type="match status" value="1"/>
</dbReference>
<dbReference type="RefSeq" id="WP_379878007.1">
    <property type="nucleotide sequence ID" value="NZ_JBHUIP010000014.1"/>
</dbReference>
<protein>
    <recommendedName>
        <fullName evidence="4 8">3-deoxy-D-manno-octulosonic acid transferase</fullName>
        <shortName evidence="8">Kdo transferase</shortName>
        <ecNumber evidence="3 8">2.4.99.12</ecNumber>
    </recommendedName>
    <alternativeName>
        <fullName evidence="6 8">Lipid IV(A) 3-deoxy-D-manno-octulosonic acid transferase</fullName>
    </alternativeName>
</protein>
<comment type="catalytic activity">
    <reaction evidence="7 8">
        <text>lipid IVA (E. coli) + CMP-3-deoxy-beta-D-manno-octulosonate = alpha-Kdo-(2-&gt;6)-lipid IVA (E. coli) + CMP + H(+)</text>
        <dbReference type="Rhea" id="RHEA:28066"/>
        <dbReference type="ChEBI" id="CHEBI:15378"/>
        <dbReference type="ChEBI" id="CHEBI:58603"/>
        <dbReference type="ChEBI" id="CHEBI:60364"/>
        <dbReference type="ChEBI" id="CHEBI:60377"/>
        <dbReference type="ChEBI" id="CHEBI:85987"/>
        <dbReference type="EC" id="2.4.99.12"/>
    </reaction>
</comment>
<keyword evidence="8" id="KW-1003">Cell membrane</keyword>
<evidence type="ECO:0000313" key="11">
    <source>
        <dbReference type="Proteomes" id="UP001597295"/>
    </source>
</evidence>
<comment type="pathway">
    <text evidence="2 8">Bacterial outer membrane biogenesis; LPS core biosynthesis.</text>
</comment>
<evidence type="ECO:0000256" key="3">
    <source>
        <dbReference type="ARBA" id="ARBA00012621"/>
    </source>
</evidence>
<keyword evidence="8" id="KW-0472">Membrane</keyword>
<keyword evidence="8" id="KW-0448">Lipopolysaccharide biosynthesis</keyword>
<evidence type="ECO:0000259" key="9">
    <source>
        <dbReference type="Pfam" id="PF04413"/>
    </source>
</evidence>
<dbReference type="EC" id="2.4.99.12" evidence="3 8"/>
<evidence type="ECO:0000256" key="5">
    <source>
        <dbReference type="ARBA" id="ARBA00022679"/>
    </source>
</evidence>
<evidence type="ECO:0000256" key="1">
    <source>
        <dbReference type="ARBA" id="ARBA00003394"/>
    </source>
</evidence>
<evidence type="ECO:0000313" key="10">
    <source>
        <dbReference type="EMBL" id="MFD2264872.1"/>
    </source>
</evidence>
<gene>
    <name evidence="10" type="ORF">ACFSM5_18340</name>
</gene>
<keyword evidence="11" id="KW-1185">Reference proteome</keyword>
<dbReference type="PANTHER" id="PTHR42755:SF1">
    <property type="entry name" value="3-DEOXY-D-MANNO-OCTULOSONIC ACID TRANSFERASE, MITOCHONDRIAL-RELATED"/>
    <property type="match status" value="1"/>
</dbReference>
<dbReference type="InterPro" id="IPR007507">
    <property type="entry name" value="Glycos_transf_N"/>
</dbReference>
<evidence type="ECO:0000256" key="4">
    <source>
        <dbReference type="ARBA" id="ARBA00019077"/>
    </source>
</evidence>